<dbReference type="InterPro" id="IPR036237">
    <property type="entry name" value="Xyl_isomerase-like_sf"/>
</dbReference>
<evidence type="ECO:0000313" key="2">
    <source>
        <dbReference type="EMBL" id="MPM21088.1"/>
    </source>
</evidence>
<dbReference type="Gene3D" id="3.20.20.150">
    <property type="entry name" value="Divalent-metal-dependent TIM barrel enzymes"/>
    <property type="match status" value="1"/>
</dbReference>
<organism evidence="2">
    <name type="scientific">bioreactor metagenome</name>
    <dbReference type="NCBI Taxonomy" id="1076179"/>
    <lineage>
        <taxon>unclassified sequences</taxon>
        <taxon>metagenomes</taxon>
        <taxon>ecological metagenomes</taxon>
    </lineage>
</organism>
<dbReference type="AlphaFoldDB" id="A0A644XZ98"/>
<evidence type="ECO:0000259" key="1">
    <source>
        <dbReference type="Pfam" id="PF01261"/>
    </source>
</evidence>
<protein>
    <recommendedName>
        <fullName evidence="1">Xylose isomerase-like TIM barrel domain-containing protein</fullName>
    </recommendedName>
</protein>
<reference evidence="2" key="1">
    <citation type="submission" date="2019-08" db="EMBL/GenBank/DDBJ databases">
        <authorList>
            <person name="Kucharzyk K."/>
            <person name="Murdoch R.W."/>
            <person name="Higgins S."/>
            <person name="Loffler F."/>
        </authorList>
    </citation>
    <scope>NUCLEOTIDE SEQUENCE</scope>
</reference>
<feature type="domain" description="Xylose isomerase-like TIM barrel" evidence="1">
    <location>
        <begin position="53"/>
        <end position="234"/>
    </location>
</feature>
<dbReference type="Pfam" id="PF01261">
    <property type="entry name" value="AP_endonuc_2"/>
    <property type="match status" value="1"/>
</dbReference>
<dbReference type="EMBL" id="VSSQ01003518">
    <property type="protein sequence ID" value="MPM21088.1"/>
    <property type="molecule type" value="Genomic_DNA"/>
</dbReference>
<dbReference type="PANTHER" id="PTHR12110">
    <property type="entry name" value="HYDROXYPYRUVATE ISOMERASE"/>
    <property type="match status" value="1"/>
</dbReference>
<gene>
    <name evidence="2" type="ORF">SDC9_67531</name>
</gene>
<dbReference type="InterPro" id="IPR050312">
    <property type="entry name" value="IolE/XylAMocC-like"/>
</dbReference>
<dbReference type="SUPFAM" id="SSF51658">
    <property type="entry name" value="Xylose isomerase-like"/>
    <property type="match status" value="1"/>
</dbReference>
<name>A0A644XZ98_9ZZZZ</name>
<sequence>MQEALSSYMKVGLIHFMAYPVASGEGPIVETFKKIAADPFFEAVEVTWIRDSEARKQVRFMKETAALTLAYGAQPRLLSTKMNINDLDEAKRQAAVANLKEGIDEAYELGASAFAFLSGKYEQETLEESYKALVASTKEICAYAATKGSMKIALEVFDYDIDKKSLIGPASLAKRYAKEIRKDYPEFGLLVDLSHIPLLHESIEQSLSPVKKYITHAHMGNCVVKDPSLPGYGDLHPRFGFPGGENNVQELADYLQFLLSIGFLNKENRPVVSFEVKPFGNEDPDLVVANAKRTLLLAWNKVKPIKD</sequence>
<proteinExistence type="predicted"/>
<accession>A0A644XZ98</accession>
<dbReference type="InterPro" id="IPR013022">
    <property type="entry name" value="Xyl_isomerase-like_TIM-brl"/>
</dbReference>
<comment type="caution">
    <text evidence="2">The sequence shown here is derived from an EMBL/GenBank/DDBJ whole genome shotgun (WGS) entry which is preliminary data.</text>
</comment>